<reference evidence="1 2" key="1">
    <citation type="journal article" date="2015" name="Stand. Genomic Sci.">
        <title>High quality draft genome sequence of the moderately halophilic bacterium Pontibacillus yanchengensis Y32(T) and comparison among Pontibacillus genomes.</title>
        <authorList>
            <person name="Huang J."/>
            <person name="Qiao Z.X."/>
            <person name="Tang J.W."/>
            <person name="Wang G."/>
        </authorList>
    </citation>
    <scope>NUCLEOTIDE SEQUENCE [LARGE SCALE GENOMIC DNA]</scope>
    <source>
        <strain evidence="1 2">Y32</strain>
    </source>
</reference>
<keyword evidence="2" id="KW-1185">Reference proteome</keyword>
<sequence length="177" mass="19828">MLQATLTDCNKHHLQEALQDESLKATSKGFTFGKGGLCNLYPDLEENRLFIQFRGDLTLEQYRAIHHLIKSLKDRTNGVLDESECLLGYLGSGEGAYIVTNWNEWSTFLLKASLRTLEGQKVRVLDKGQEIGSGMLAEYDIFQSDGGGFVSSCKLITLFGERTFKGEALQIVPTNEW</sequence>
<gene>
    <name evidence="1" type="ORF">N782_02040</name>
</gene>
<protein>
    <submittedName>
        <fullName evidence="1">Uncharacterized protein</fullName>
    </submittedName>
</protein>
<name>A0A0A2T5E7_9BACI</name>
<organism evidence="1 2">
    <name type="scientific">Pontibacillus yanchengensis Y32</name>
    <dbReference type="NCBI Taxonomy" id="1385514"/>
    <lineage>
        <taxon>Bacteria</taxon>
        <taxon>Bacillati</taxon>
        <taxon>Bacillota</taxon>
        <taxon>Bacilli</taxon>
        <taxon>Bacillales</taxon>
        <taxon>Bacillaceae</taxon>
        <taxon>Pontibacillus</taxon>
    </lineage>
</organism>
<dbReference type="AlphaFoldDB" id="A0A0A2T5E7"/>
<evidence type="ECO:0000313" key="2">
    <source>
        <dbReference type="Proteomes" id="UP000030147"/>
    </source>
</evidence>
<dbReference type="OrthoDB" id="2356532at2"/>
<dbReference type="RefSeq" id="WP_036824176.1">
    <property type="nucleotide sequence ID" value="NZ_AVBF01000091.1"/>
</dbReference>
<proteinExistence type="predicted"/>
<dbReference type="EMBL" id="AVBF01000091">
    <property type="protein sequence ID" value="KGP71012.1"/>
    <property type="molecule type" value="Genomic_DNA"/>
</dbReference>
<dbReference type="STRING" id="1385514.N782_02040"/>
<accession>A0A0A2T5E7</accession>
<evidence type="ECO:0000313" key="1">
    <source>
        <dbReference type="EMBL" id="KGP71012.1"/>
    </source>
</evidence>
<dbReference type="Proteomes" id="UP000030147">
    <property type="component" value="Unassembled WGS sequence"/>
</dbReference>
<dbReference type="eggNOG" id="ENOG5033ZJK">
    <property type="taxonomic scope" value="Bacteria"/>
</dbReference>
<comment type="caution">
    <text evidence="1">The sequence shown here is derived from an EMBL/GenBank/DDBJ whole genome shotgun (WGS) entry which is preliminary data.</text>
</comment>